<comment type="similarity">
    <text evidence="1 2">Belongs to the HisA/HisF family.</text>
</comment>
<dbReference type="InterPro" id="IPR013785">
    <property type="entry name" value="Aldolase_TIM"/>
</dbReference>
<dbReference type="Proteomes" id="UP001530315">
    <property type="component" value="Unassembled WGS sequence"/>
</dbReference>
<name>A0ABD3MGX1_9STRA</name>
<dbReference type="PANTHER" id="PTHR43090:SF2">
    <property type="entry name" value="1-(5-PHOSPHORIBOSYL)-5-[(5-PHOSPHORIBOSYLAMINO)METHYLIDENEAMINO] IMIDAZOLE-4-CARBOXAMIDE ISOMERASE"/>
    <property type="match status" value="1"/>
</dbReference>
<keyword evidence="5" id="KW-1185">Reference proteome</keyword>
<dbReference type="GO" id="GO:0000105">
    <property type="term" value="P:L-histidine biosynthetic process"/>
    <property type="evidence" value="ECO:0007669"/>
    <property type="project" value="UniProtKB-KW"/>
</dbReference>
<dbReference type="SUPFAM" id="SSF51366">
    <property type="entry name" value="Ribulose-phoshate binding barrel"/>
    <property type="match status" value="1"/>
</dbReference>
<dbReference type="PANTHER" id="PTHR43090">
    <property type="entry name" value="1-(5-PHOSPHORIBOSYL)-5-[(5-PHOSPHORIBOSYLAMINO)METHYLIDENEAMINO] IMIDAZOLE-4-CARBOXAMIDE ISOMERASE"/>
    <property type="match status" value="1"/>
</dbReference>
<dbReference type="CDD" id="cd04723">
    <property type="entry name" value="HisA_HisF"/>
    <property type="match status" value="1"/>
</dbReference>
<evidence type="ECO:0000256" key="1">
    <source>
        <dbReference type="ARBA" id="ARBA00009667"/>
    </source>
</evidence>
<gene>
    <name evidence="4" type="ORF">ACHAW5_011012</name>
</gene>
<dbReference type="InterPro" id="IPR006062">
    <property type="entry name" value="His_biosynth"/>
</dbReference>
<dbReference type="EMBL" id="JALLAZ020001803">
    <property type="protein sequence ID" value="KAL3763345.1"/>
    <property type="molecule type" value="Genomic_DNA"/>
</dbReference>
<evidence type="ECO:0000313" key="4">
    <source>
        <dbReference type="EMBL" id="KAL3763345.1"/>
    </source>
</evidence>
<organism evidence="4 5">
    <name type="scientific">Stephanodiscus triporus</name>
    <dbReference type="NCBI Taxonomy" id="2934178"/>
    <lineage>
        <taxon>Eukaryota</taxon>
        <taxon>Sar</taxon>
        <taxon>Stramenopiles</taxon>
        <taxon>Ochrophyta</taxon>
        <taxon>Bacillariophyta</taxon>
        <taxon>Coscinodiscophyceae</taxon>
        <taxon>Thalassiosirophycidae</taxon>
        <taxon>Stephanodiscales</taxon>
        <taxon>Stephanodiscaceae</taxon>
        <taxon>Stephanodiscus</taxon>
    </lineage>
</organism>
<evidence type="ECO:0000256" key="2">
    <source>
        <dbReference type="RuleBase" id="RU003657"/>
    </source>
</evidence>
<proteinExistence type="inferred from homology"/>
<feature type="region of interest" description="Disordered" evidence="3">
    <location>
        <begin position="154"/>
        <end position="181"/>
    </location>
</feature>
<dbReference type="AlphaFoldDB" id="A0ABD3MGX1"/>
<dbReference type="InterPro" id="IPR044524">
    <property type="entry name" value="Isoase_HisA-like"/>
</dbReference>
<keyword evidence="2" id="KW-0368">Histidine biosynthesis</keyword>
<evidence type="ECO:0000256" key="3">
    <source>
        <dbReference type="SAM" id="MobiDB-lite"/>
    </source>
</evidence>
<reference evidence="4 5" key="1">
    <citation type="submission" date="2024-10" db="EMBL/GenBank/DDBJ databases">
        <title>Updated reference genomes for cyclostephanoid diatoms.</title>
        <authorList>
            <person name="Roberts W.R."/>
            <person name="Alverson A.J."/>
        </authorList>
    </citation>
    <scope>NUCLEOTIDE SEQUENCE [LARGE SCALE GENOMIC DNA]</scope>
    <source>
        <strain evidence="4 5">AJA276-08</strain>
    </source>
</reference>
<dbReference type="InterPro" id="IPR011060">
    <property type="entry name" value="RibuloseP-bd_barrel"/>
</dbReference>
<dbReference type="Pfam" id="PF00977">
    <property type="entry name" value="His_biosynth"/>
    <property type="match status" value="1"/>
</dbReference>
<dbReference type="Gene3D" id="3.20.20.70">
    <property type="entry name" value="Aldolase class I"/>
    <property type="match status" value="1"/>
</dbReference>
<keyword evidence="2" id="KW-0028">Amino-acid biosynthesis</keyword>
<protein>
    <recommendedName>
        <fullName evidence="6">5-proFAR isomerase</fullName>
    </recommendedName>
</protein>
<accession>A0ABD3MGX1</accession>
<comment type="caution">
    <text evidence="4">The sequence shown here is derived from an EMBL/GenBank/DDBJ whole genome shotgun (WGS) entry which is preliminary data.</text>
</comment>
<evidence type="ECO:0000313" key="5">
    <source>
        <dbReference type="Proteomes" id="UP001530315"/>
    </source>
</evidence>
<sequence>MKFRPCIDLHNGQVKQIVGSTLSDAVAVAVAVGENENDKEDGVVLENFSTDRPASDYALMYRRDNLVGGHVIMLGPGNEDAATSALRAYPGGMQVGGGITPSNARAWLDRGASHVIVTSYVFKDGTIDIGRLEELVDAVGGRDRLVLDLSCRRRPRRRAHPPPTTTTTTNENDDDDDDPGPYYVVTDRWQTYTDVEVNGATLNELGKYCSEFLVHGVENEGKRCGILEDLVILLGEHSPVPVTYAGGVRGMEDLDRVKLLGGGRVDLTIGSALDCFGGDIRYDDVVAWHGRENPR</sequence>
<evidence type="ECO:0008006" key="6">
    <source>
        <dbReference type="Google" id="ProtNLM"/>
    </source>
</evidence>